<evidence type="ECO:0000259" key="10">
    <source>
        <dbReference type="Pfam" id="PF00401"/>
    </source>
</evidence>
<dbReference type="OrthoDB" id="9804110at2"/>
<comment type="caution">
    <text evidence="12">The sequence shown here is derived from an EMBL/GenBank/DDBJ whole genome shotgun (WGS) entry which is preliminary data.</text>
</comment>
<dbReference type="GO" id="GO:0005886">
    <property type="term" value="C:plasma membrane"/>
    <property type="evidence" value="ECO:0007669"/>
    <property type="project" value="UniProtKB-SubCell"/>
</dbReference>
<comment type="subcellular location">
    <subcellularLocation>
        <location evidence="1 9">Cell membrane</location>
        <topology evidence="1 9">Peripheral membrane protein</topology>
    </subcellularLocation>
</comment>
<feature type="domain" description="ATP synthase epsilon subunit C-terminal" evidence="10">
    <location>
        <begin position="87"/>
        <end position="128"/>
    </location>
</feature>
<dbReference type="CDD" id="cd12152">
    <property type="entry name" value="F1-ATPase_delta"/>
    <property type="match status" value="1"/>
</dbReference>
<dbReference type="Gene3D" id="1.20.5.440">
    <property type="entry name" value="ATP synthase delta/epsilon subunit, C-terminal domain"/>
    <property type="match status" value="1"/>
</dbReference>
<dbReference type="PANTHER" id="PTHR13822">
    <property type="entry name" value="ATP SYNTHASE DELTA/EPSILON CHAIN"/>
    <property type="match status" value="1"/>
</dbReference>
<reference evidence="12 13" key="1">
    <citation type="submission" date="2019-10" db="EMBL/GenBank/DDBJ databases">
        <title>The Genome Sequence of Clostridium tarantellae Isolated from Fish Brain.</title>
        <authorList>
            <person name="Bano L."/>
            <person name="Kiel M."/>
            <person name="Sales G."/>
            <person name="Doxey A.C."/>
            <person name="Mansfield M.J."/>
            <person name="Schiavone M."/>
            <person name="Rossetto O."/>
            <person name="Pirazzini M."/>
            <person name="Dobrindt U."/>
            <person name="Montecucco C."/>
        </authorList>
    </citation>
    <scope>NUCLEOTIDE SEQUENCE [LARGE SCALE GENOMIC DNA]</scope>
    <source>
        <strain evidence="12 13">DSM 3997</strain>
    </source>
</reference>
<dbReference type="InterPro" id="IPR020547">
    <property type="entry name" value="ATP_synth_F1_esu_C"/>
</dbReference>
<evidence type="ECO:0000256" key="4">
    <source>
        <dbReference type="ARBA" id="ARBA00022475"/>
    </source>
</evidence>
<dbReference type="PANTHER" id="PTHR13822:SF10">
    <property type="entry name" value="ATP SYNTHASE EPSILON CHAIN, CHLOROPLASTIC"/>
    <property type="match status" value="1"/>
</dbReference>
<keyword evidence="5 9" id="KW-0406">Ion transport</keyword>
<protein>
    <recommendedName>
        <fullName evidence="9">ATP synthase epsilon chain</fullName>
    </recommendedName>
    <alternativeName>
        <fullName evidence="9">ATP synthase F1 sector epsilon subunit</fullName>
    </alternativeName>
    <alternativeName>
        <fullName evidence="9">F-ATPase epsilon subunit</fullName>
    </alternativeName>
</protein>
<keyword evidence="6 9" id="KW-0472">Membrane</keyword>
<dbReference type="GO" id="GO:0045259">
    <property type="term" value="C:proton-transporting ATP synthase complex"/>
    <property type="evidence" value="ECO:0007669"/>
    <property type="project" value="UniProtKB-KW"/>
</dbReference>
<evidence type="ECO:0000256" key="5">
    <source>
        <dbReference type="ARBA" id="ARBA00023065"/>
    </source>
</evidence>
<accession>A0A6I1MK41</accession>
<dbReference type="HAMAP" id="MF_00530">
    <property type="entry name" value="ATP_synth_epsil_bac"/>
    <property type="match status" value="1"/>
</dbReference>
<keyword evidence="9" id="KW-0375">Hydrogen ion transport</keyword>
<evidence type="ECO:0000256" key="6">
    <source>
        <dbReference type="ARBA" id="ARBA00023136"/>
    </source>
</evidence>
<dbReference type="Pfam" id="PF00401">
    <property type="entry name" value="ATP-synt_DE"/>
    <property type="match status" value="1"/>
</dbReference>
<dbReference type="SUPFAM" id="SSF51344">
    <property type="entry name" value="Epsilon subunit of F1F0-ATP synthase N-terminal domain"/>
    <property type="match status" value="1"/>
</dbReference>
<dbReference type="InterPro" id="IPR036771">
    <property type="entry name" value="ATPsynth_dsu/esu_N"/>
</dbReference>
<dbReference type="InterPro" id="IPR036794">
    <property type="entry name" value="ATP_F1_dsu/esu_C_sf"/>
</dbReference>
<evidence type="ECO:0000256" key="7">
    <source>
        <dbReference type="ARBA" id="ARBA00023196"/>
    </source>
</evidence>
<dbReference type="SUPFAM" id="SSF46604">
    <property type="entry name" value="Epsilon subunit of F1F0-ATP synthase C-terminal domain"/>
    <property type="match status" value="1"/>
</dbReference>
<dbReference type="GO" id="GO:0046933">
    <property type="term" value="F:proton-transporting ATP synthase activity, rotational mechanism"/>
    <property type="evidence" value="ECO:0007669"/>
    <property type="project" value="UniProtKB-UniRule"/>
</dbReference>
<keyword evidence="3 9" id="KW-0813">Transport</keyword>
<keyword evidence="4 9" id="KW-1003">Cell membrane</keyword>
<evidence type="ECO:0000259" key="11">
    <source>
        <dbReference type="Pfam" id="PF02823"/>
    </source>
</evidence>
<sequence>MKNFKLIIKTPEKEFYNGDIIRFSCQNKLGKFQILANYEPFITSTIPSISVIHDSQGKEFKLATFNGIMKVRDNEAIFCVDVAEWPEDIDLERAQKAKERAESRLKDRKNIDVERAKLALIRAMTRLDLK</sequence>
<organism evidence="12 13">
    <name type="scientific">Clostridium tarantellae</name>
    <dbReference type="NCBI Taxonomy" id="39493"/>
    <lineage>
        <taxon>Bacteria</taxon>
        <taxon>Bacillati</taxon>
        <taxon>Bacillota</taxon>
        <taxon>Clostridia</taxon>
        <taxon>Eubacteriales</taxon>
        <taxon>Clostridiaceae</taxon>
        <taxon>Clostridium</taxon>
    </lineage>
</organism>
<evidence type="ECO:0000256" key="2">
    <source>
        <dbReference type="ARBA" id="ARBA00005712"/>
    </source>
</evidence>
<dbReference type="Pfam" id="PF02823">
    <property type="entry name" value="ATP-synt_DE_N"/>
    <property type="match status" value="1"/>
</dbReference>
<dbReference type="AlphaFoldDB" id="A0A6I1MK41"/>
<comment type="function">
    <text evidence="9">Produces ATP from ADP in the presence of a proton gradient across the membrane.</text>
</comment>
<gene>
    <name evidence="9" type="primary">atpC</name>
    <name evidence="12" type="ORF">GBZ86_02005</name>
</gene>
<comment type="similarity">
    <text evidence="2 9">Belongs to the ATPase epsilon chain family.</text>
</comment>
<keyword evidence="13" id="KW-1185">Reference proteome</keyword>
<comment type="subunit">
    <text evidence="9">F-type ATPases have 2 components, CF(1) - the catalytic core - and CF(0) - the membrane proton channel. CF(1) has five subunits: alpha(3), beta(3), gamma(1), delta(1), epsilon(1). CF(0) has three main subunits: a, b and c.</text>
</comment>
<evidence type="ECO:0000256" key="1">
    <source>
        <dbReference type="ARBA" id="ARBA00004202"/>
    </source>
</evidence>
<keyword evidence="7 9" id="KW-0139">CF(1)</keyword>
<evidence type="ECO:0000256" key="8">
    <source>
        <dbReference type="ARBA" id="ARBA00023310"/>
    </source>
</evidence>
<keyword evidence="8 9" id="KW-0066">ATP synthesis</keyword>
<dbReference type="Proteomes" id="UP000430345">
    <property type="component" value="Unassembled WGS sequence"/>
</dbReference>
<name>A0A6I1MK41_9CLOT</name>
<dbReference type="GO" id="GO:0005524">
    <property type="term" value="F:ATP binding"/>
    <property type="evidence" value="ECO:0007669"/>
    <property type="project" value="UniProtKB-UniRule"/>
</dbReference>
<proteinExistence type="inferred from homology"/>
<dbReference type="EMBL" id="WHJC01000011">
    <property type="protein sequence ID" value="MPQ42542.1"/>
    <property type="molecule type" value="Genomic_DNA"/>
</dbReference>
<dbReference type="InterPro" id="IPR020546">
    <property type="entry name" value="ATP_synth_F1_dsu/esu_N"/>
</dbReference>
<dbReference type="Gene3D" id="2.60.15.10">
    <property type="entry name" value="F0F1 ATP synthase delta/epsilon subunit, N-terminal"/>
    <property type="match status" value="1"/>
</dbReference>
<dbReference type="InterPro" id="IPR001469">
    <property type="entry name" value="ATP_synth_F1_dsu/esu"/>
</dbReference>
<evidence type="ECO:0000256" key="9">
    <source>
        <dbReference type="HAMAP-Rule" id="MF_00530"/>
    </source>
</evidence>
<evidence type="ECO:0000313" key="13">
    <source>
        <dbReference type="Proteomes" id="UP000430345"/>
    </source>
</evidence>
<feature type="domain" description="ATP synthase F1 complex delta/epsilon subunit N-terminal" evidence="11">
    <location>
        <begin position="4"/>
        <end position="83"/>
    </location>
</feature>
<dbReference type="RefSeq" id="WP_152887257.1">
    <property type="nucleotide sequence ID" value="NZ_WHJC01000011.1"/>
</dbReference>
<evidence type="ECO:0000256" key="3">
    <source>
        <dbReference type="ARBA" id="ARBA00022448"/>
    </source>
</evidence>
<evidence type="ECO:0000313" key="12">
    <source>
        <dbReference type="EMBL" id="MPQ42542.1"/>
    </source>
</evidence>